<evidence type="ECO:0000256" key="1">
    <source>
        <dbReference type="SAM" id="MobiDB-lite"/>
    </source>
</evidence>
<reference evidence="2 3" key="1">
    <citation type="submission" date="2024-03" db="EMBL/GenBank/DDBJ databases">
        <title>Bacilli Hybrid Assemblies.</title>
        <authorList>
            <person name="Kovac J."/>
        </authorList>
    </citation>
    <scope>NUCLEOTIDE SEQUENCE [LARGE SCALE GENOMIC DNA]</scope>
    <source>
        <strain evidence="2 3">FSL M8-0022</strain>
    </source>
</reference>
<proteinExistence type="predicted"/>
<evidence type="ECO:0000313" key="3">
    <source>
        <dbReference type="Proteomes" id="UP001459714"/>
    </source>
</evidence>
<dbReference type="EMBL" id="JBBYAK010000004">
    <property type="protein sequence ID" value="MEL3959660.1"/>
    <property type="molecule type" value="Genomic_DNA"/>
</dbReference>
<evidence type="ECO:0008006" key="4">
    <source>
        <dbReference type="Google" id="ProtNLM"/>
    </source>
</evidence>
<organism evidence="2 3">
    <name type="scientific">Caldifermentibacillus hisashii</name>
    <dbReference type="NCBI Taxonomy" id="996558"/>
    <lineage>
        <taxon>Bacteria</taxon>
        <taxon>Bacillati</taxon>
        <taxon>Bacillota</taxon>
        <taxon>Bacilli</taxon>
        <taxon>Bacillales</taxon>
        <taxon>Bacillaceae</taxon>
        <taxon>Caldifermentibacillus</taxon>
    </lineage>
</organism>
<accession>A0ABU9K4H9</accession>
<dbReference type="RefSeq" id="WP_342021277.1">
    <property type="nucleotide sequence ID" value="NZ_JBBYAK010000004.1"/>
</dbReference>
<protein>
    <recommendedName>
        <fullName evidence="4">Phage tail protein</fullName>
    </recommendedName>
</protein>
<feature type="region of interest" description="Disordered" evidence="1">
    <location>
        <begin position="143"/>
        <end position="179"/>
    </location>
</feature>
<gene>
    <name evidence="2" type="ORF">NST17_21125</name>
</gene>
<evidence type="ECO:0000313" key="2">
    <source>
        <dbReference type="EMBL" id="MEL3959660.1"/>
    </source>
</evidence>
<name>A0ABU9K4H9_9BACI</name>
<keyword evidence="3" id="KW-1185">Reference proteome</keyword>
<comment type="caution">
    <text evidence="2">The sequence shown here is derived from an EMBL/GenBank/DDBJ whole genome shotgun (WGS) entry which is preliminary data.</text>
</comment>
<dbReference type="Proteomes" id="UP001459714">
    <property type="component" value="Unassembled WGS sequence"/>
</dbReference>
<sequence>MTKFKAKVTQDIPANRLIGLGGINTEGDPEEGWETIYLILSKKGWIPDLVSTSNLEKGSVVEVTIKNNPVWKVEAAENLPAGTLVQCDDDGRIKHYRPEDGSHFGFTIHSVKAGEVVEVVRKYGYNLPQNQVETAAFNAKEFEQKENDDNNQATDNEFPKHTGGGYYELSNGEKVQGKDKAIEAEQALKSGE</sequence>